<feature type="signal peptide" evidence="1">
    <location>
        <begin position="1"/>
        <end position="17"/>
    </location>
</feature>
<dbReference type="EMBL" id="LR865371">
    <property type="protein sequence ID" value="CAD2091109.1"/>
    <property type="molecule type" value="Genomic_DNA"/>
</dbReference>
<keyword evidence="1" id="KW-0732">Signal</keyword>
<feature type="chain" id="PRO_5027542469" evidence="1">
    <location>
        <begin position="18"/>
        <end position="428"/>
    </location>
</feature>
<accession>A0A6V7S5I2</accession>
<protein>
    <submittedName>
        <fullName evidence="2">Thioredoxin, putative</fullName>
    </submittedName>
</protein>
<reference evidence="2 3" key="1">
    <citation type="submission" date="2020-08" db="EMBL/GenBank/DDBJ databases">
        <authorList>
            <person name="Ramaprasad A."/>
        </authorList>
    </citation>
    <scope>NUCLEOTIDE SEQUENCE [LARGE SCALE GENOMIC DNA]</scope>
</reference>
<dbReference type="InterPro" id="IPR052842">
    <property type="entry name" value="ER_Co-chaperone"/>
</dbReference>
<dbReference type="PANTHER" id="PTHR45184">
    <property type="entry name" value="DNAJ PROTEIN ERDJ3A"/>
    <property type="match status" value="1"/>
</dbReference>
<sequence length="428" mass="49945">MTKLYLLFLFAIQFCSSFVNSSILESIKHNLQIVNNHNFNTVINKFRNEKVFFILFFKNSNKDIKNVIKNYDTVAEKFKGIMTLCAIDCDENSRLCEDELSLYVPDHKTSNTHHLLVYPINPMPKFEFKDEINEANVKKYTYLIPSKIDVIKETKDFNIFLSKHENMPKVLIFSNKKKPNYVLNALSNSFNKKLLFCYINNELDELVKKYNIKDFPSIIMLKKNKVVDTYKGKNNFINMFDWLNIHSETFVMGGGFDISPGKTNYKPWKFEAVPKFTKLSHGDICFKQTDKGLCVIYLKEGDKLDKSEEEMLITLKEKFKPQMSGRGVNFRYMWIDIATETNFRALFELNKYPSVVVFNPHKRIRYATISEDLVATKEHIEKLLERISGGDAKFTMLKGQTLPEFILDEIKPFCISSMNGKKVKSHNI</sequence>
<name>A0A6V7S5I2_PLAVN</name>
<dbReference type="Proteomes" id="UP000515308">
    <property type="component" value="Chromosome PVLDE_09"/>
</dbReference>
<dbReference type="Gene3D" id="3.40.30.10">
    <property type="entry name" value="Glutaredoxin"/>
    <property type="match status" value="2"/>
</dbReference>
<organism evidence="2 3">
    <name type="scientific">Plasmodium vinckei lentum</name>
    <dbReference type="NCBI Taxonomy" id="138297"/>
    <lineage>
        <taxon>Eukaryota</taxon>
        <taxon>Sar</taxon>
        <taxon>Alveolata</taxon>
        <taxon>Apicomplexa</taxon>
        <taxon>Aconoidasida</taxon>
        <taxon>Haemosporida</taxon>
        <taxon>Plasmodiidae</taxon>
        <taxon>Plasmodium</taxon>
        <taxon>Plasmodium (Vinckeia)</taxon>
    </lineage>
</organism>
<dbReference type="VEuPathDB" id="PlasmoDB:PVLDE_0900350"/>
<dbReference type="SUPFAM" id="SSF52833">
    <property type="entry name" value="Thioredoxin-like"/>
    <property type="match status" value="3"/>
</dbReference>
<evidence type="ECO:0000313" key="3">
    <source>
        <dbReference type="Proteomes" id="UP000515308"/>
    </source>
</evidence>
<dbReference type="PANTHER" id="PTHR45184:SF1">
    <property type="entry name" value="DNAJ PROTEIN ERDJ3A"/>
    <property type="match status" value="1"/>
</dbReference>
<evidence type="ECO:0000313" key="2">
    <source>
        <dbReference type="EMBL" id="CAD2091109.1"/>
    </source>
</evidence>
<dbReference type="InterPro" id="IPR036249">
    <property type="entry name" value="Thioredoxin-like_sf"/>
</dbReference>
<dbReference type="AlphaFoldDB" id="A0A6V7S5I2"/>
<gene>
    <name evidence="2" type="ORF">PVLDE_0900350</name>
</gene>
<proteinExistence type="predicted"/>
<evidence type="ECO:0000256" key="1">
    <source>
        <dbReference type="SAM" id="SignalP"/>
    </source>
</evidence>